<evidence type="ECO:0000313" key="2">
    <source>
        <dbReference type="Proteomes" id="UP000765509"/>
    </source>
</evidence>
<evidence type="ECO:0000313" key="1">
    <source>
        <dbReference type="EMBL" id="MBW0528980.1"/>
    </source>
</evidence>
<sequence>MLEKAWNPKLQVDTLKKYLVDINTTVSSFKIFLDKVSHHANKRMTHAFEYAKQKCDKGHKTPEFKVGDFILVSTLNIHNIRGLKKLKDSFTGIFIIKSLHETNAVQVEL</sequence>
<protein>
    <submittedName>
        <fullName evidence="1">Uncharacterized protein</fullName>
    </submittedName>
</protein>
<keyword evidence="2" id="KW-1185">Reference proteome</keyword>
<proteinExistence type="predicted"/>
<reference evidence="1" key="1">
    <citation type="submission" date="2021-03" db="EMBL/GenBank/DDBJ databases">
        <title>Draft genome sequence of rust myrtle Austropuccinia psidii MF-1, a brazilian biotype.</title>
        <authorList>
            <person name="Quecine M.C."/>
            <person name="Pachon D.M.R."/>
            <person name="Bonatelli M.L."/>
            <person name="Correr F.H."/>
            <person name="Franceschini L.M."/>
            <person name="Leite T.F."/>
            <person name="Margarido G.R.A."/>
            <person name="Almeida C.A."/>
            <person name="Ferrarezi J.A."/>
            <person name="Labate C.A."/>
        </authorList>
    </citation>
    <scope>NUCLEOTIDE SEQUENCE</scope>
    <source>
        <strain evidence="1">MF-1</strain>
    </source>
</reference>
<dbReference type="Proteomes" id="UP000765509">
    <property type="component" value="Unassembled WGS sequence"/>
</dbReference>
<name>A0A9Q3F1H6_9BASI</name>
<dbReference type="OrthoDB" id="4779840at2759"/>
<dbReference type="EMBL" id="AVOT02034773">
    <property type="protein sequence ID" value="MBW0528980.1"/>
    <property type="molecule type" value="Genomic_DNA"/>
</dbReference>
<dbReference type="AlphaFoldDB" id="A0A9Q3F1H6"/>
<organism evidence="1 2">
    <name type="scientific">Austropuccinia psidii MF-1</name>
    <dbReference type="NCBI Taxonomy" id="1389203"/>
    <lineage>
        <taxon>Eukaryota</taxon>
        <taxon>Fungi</taxon>
        <taxon>Dikarya</taxon>
        <taxon>Basidiomycota</taxon>
        <taxon>Pucciniomycotina</taxon>
        <taxon>Pucciniomycetes</taxon>
        <taxon>Pucciniales</taxon>
        <taxon>Sphaerophragmiaceae</taxon>
        <taxon>Austropuccinia</taxon>
    </lineage>
</organism>
<accession>A0A9Q3F1H6</accession>
<gene>
    <name evidence="1" type="ORF">O181_068695</name>
</gene>
<comment type="caution">
    <text evidence="1">The sequence shown here is derived from an EMBL/GenBank/DDBJ whole genome shotgun (WGS) entry which is preliminary data.</text>
</comment>